<evidence type="ECO:0000256" key="10">
    <source>
        <dbReference type="SAM" id="MobiDB-lite"/>
    </source>
</evidence>
<dbReference type="GO" id="GO:0046872">
    <property type="term" value="F:metal ion binding"/>
    <property type="evidence" value="ECO:0007669"/>
    <property type="project" value="UniProtKB-KW"/>
</dbReference>
<name>A0A6A7A273_9PLEO</name>
<dbReference type="GO" id="GO:0016020">
    <property type="term" value="C:membrane"/>
    <property type="evidence" value="ECO:0007669"/>
    <property type="project" value="TreeGrafter"/>
</dbReference>
<dbReference type="SUPFAM" id="SSF102712">
    <property type="entry name" value="JAB1/MPN domain"/>
    <property type="match status" value="1"/>
</dbReference>
<evidence type="ECO:0000256" key="11">
    <source>
        <dbReference type="SAM" id="Phobius"/>
    </source>
</evidence>
<protein>
    <recommendedName>
        <fullName evidence="12">MPN domain-containing protein</fullName>
    </recommendedName>
</protein>
<dbReference type="Gene3D" id="3.40.140.10">
    <property type="entry name" value="Cytidine Deaminase, domain 2"/>
    <property type="match status" value="1"/>
</dbReference>
<feature type="region of interest" description="Disordered" evidence="10">
    <location>
        <begin position="468"/>
        <end position="595"/>
    </location>
</feature>
<dbReference type="GO" id="GO:0140492">
    <property type="term" value="F:metal-dependent deubiquitinase activity"/>
    <property type="evidence" value="ECO:0007669"/>
    <property type="project" value="InterPro"/>
</dbReference>
<dbReference type="FunFam" id="3.40.140.10:FF:000033">
    <property type="entry name" value="AMSH-like protease sst2"/>
    <property type="match status" value="1"/>
</dbReference>
<dbReference type="CDD" id="cd08066">
    <property type="entry name" value="MPN_AMSH_like"/>
    <property type="match status" value="1"/>
</dbReference>
<feature type="compositionally biased region" description="Basic and acidic residues" evidence="10">
    <location>
        <begin position="82"/>
        <end position="93"/>
    </location>
</feature>
<dbReference type="SMART" id="SM00232">
    <property type="entry name" value="JAB_MPN"/>
    <property type="match status" value="1"/>
</dbReference>
<dbReference type="InterPro" id="IPR000555">
    <property type="entry name" value="JAMM/MPN+_dom"/>
</dbReference>
<comment type="cofactor">
    <cofactor evidence="1">
        <name>Zn(2+)</name>
        <dbReference type="ChEBI" id="CHEBI:29105"/>
    </cofactor>
</comment>
<dbReference type="InterPro" id="IPR044098">
    <property type="entry name" value="STAMBP/STALP-like_MPN"/>
</dbReference>
<dbReference type="GO" id="GO:0006508">
    <property type="term" value="P:proteolysis"/>
    <property type="evidence" value="ECO:0007669"/>
    <property type="project" value="UniProtKB-KW"/>
</dbReference>
<evidence type="ECO:0000256" key="8">
    <source>
        <dbReference type="ARBA" id="ARBA00023049"/>
    </source>
</evidence>
<proteinExistence type="inferred from homology"/>
<evidence type="ECO:0000256" key="9">
    <source>
        <dbReference type="SAM" id="Coils"/>
    </source>
</evidence>
<dbReference type="Pfam" id="PF01398">
    <property type="entry name" value="JAB"/>
    <property type="match status" value="1"/>
</dbReference>
<dbReference type="Gene3D" id="1.20.58.80">
    <property type="entry name" value="Phosphotransferase system, lactose/cellobiose-type IIA subunit"/>
    <property type="match status" value="1"/>
</dbReference>
<sequence length="788" mass="88244">MPSFFENLWESIFTAGPTPTLLVATNASFAALQLLLFGMLLATYSIHFIILSFLCGGLWWAINWFATEIRAAQAHEEEAKRIREARRKDKGGSAEDAGDEGEGMDTGDDTEVDAELEVQKQRPSQARRTRPESESTVLVDKPNERSRREQTPQASAVGGGPAGASTTGATTRLAPLVDDALKKRKSLGESTGDLSTDSEWEKLRVICTHTDRRSLPLRLVAAFYLSPPPVFYPTTPAASPTMASINAPLSISDVVAQAGNYTYNAHIPLANWLRTASTMQKEAQVYEAEGNDPQTYLLLYRHADLVLQNLQAHPDRNQPHNRKALNAATQTVYSDLRKLETIAPRIKKRHEEYQERRRKQQDALKSLEGQNLAQELDGLAIHDGGSKRRSYDSRPTLNAQEHHSLATRLAQREVRRRDTARRSVRQHGVSEEEEQRRRTGGRWESWQDELGGDDRGDLMNQVQEVARLQQNGHREPQPPQQPSSRYTYSYYYPTVPNKSAETGASYPDPQYRDSYTAPARPPKEQIFRSSGTPSIPPPLPPKPLTSNRNSAFEHPRPPPVPGKYAQPHPSAPPLPSKVPDNRPPTPSTELDDFSFKPSAYLENGDALRPVFLPSQLRQQFLNVASSNTRLNLETCGMLCGILKSNAMFITRLVVPEQTSTSDTCETLNEEELFDYCDKEELLVIGWIHTHPTQTCFMSSRDLHTHVGYQVMMPESIAIVCAPSKEPSWGCFRLTDPPGKQAILNCSKPGIFHPHDVDNIYTEARKPGHVVELTNAPLEIVDMRPKKKF</sequence>
<dbReference type="EMBL" id="MU006224">
    <property type="protein sequence ID" value="KAF2827420.1"/>
    <property type="molecule type" value="Genomic_DNA"/>
</dbReference>
<keyword evidence="7" id="KW-0862">Zinc</keyword>
<keyword evidence="5" id="KW-0833">Ubl conjugation pathway</keyword>
<evidence type="ECO:0000256" key="4">
    <source>
        <dbReference type="ARBA" id="ARBA00022723"/>
    </source>
</evidence>
<dbReference type="FunFam" id="1.20.58.80:FF:000024">
    <property type="entry name" value="Endosome-associated ubiquitin isopeptidase (AmsH)"/>
    <property type="match status" value="1"/>
</dbReference>
<keyword evidence="11" id="KW-1133">Transmembrane helix</keyword>
<dbReference type="OrthoDB" id="3640at2759"/>
<dbReference type="Pfam" id="PF08636">
    <property type="entry name" value="Pkr1"/>
    <property type="match status" value="1"/>
</dbReference>
<keyword evidence="14" id="KW-1185">Reference proteome</keyword>
<dbReference type="Pfam" id="PF08969">
    <property type="entry name" value="USP8_dimer"/>
    <property type="match status" value="1"/>
</dbReference>
<dbReference type="GO" id="GO:0005768">
    <property type="term" value="C:endosome"/>
    <property type="evidence" value="ECO:0007669"/>
    <property type="project" value="TreeGrafter"/>
</dbReference>
<dbReference type="PANTHER" id="PTHR12947">
    <property type="entry name" value="AMSH-LIKE PROTEASE"/>
    <property type="match status" value="1"/>
</dbReference>
<evidence type="ECO:0000256" key="5">
    <source>
        <dbReference type="ARBA" id="ARBA00022786"/>
    </source>
</evidence>
<feature type="compositionally biased region" description="Pro residues" evidence="10">
    <location>
        <begin position="534"/>
        <end position="543"/>
    </location>
</feature>
<keyword evidence="4" id="KW-0479">Metal-binding</keyword>
<dbReference type="GO" id="GO:0070536">
    <property type="term" value="P:protein K63-linked deubiquitination"/>
    <property type="evidence" value="ECO:0007669"/>
    <property type="project" value="InterPro"/>
</dbReference>
<keyword evidence="9" id="KW-0175">Coiled coil</keyword>
<dbReference type="GO" id="GO:0061578">
    <property type="term" value="F:K63-linked deubiquitinase activity"/>
    <property type="evidence" value="ECO:0007669"/>
    <property type="project" value="InterPro"/>
</dbReference>
<feature type="domain" description="MPN" evidence="12">
    <location>
        <begin position="610"/>
        <end position="737"/>
    </location>
</feature>
<dbReference type="InterPro" id="IPR037518">
    <property type="entry name" value="MPN"/>
</dbReference>
<evidence type="ECO:0000256" key="2">
    <source>
        <dbReference type="ARBA" id="ARBA00010981"/>
    </source>
</evidence>
<evidence type="ECO:0000313" key="13">
    <source>
        <dbReference type="EMBL" id="KAF2827420.1"/>
    </source>
</evidence>
<dbReference type="GO" id="GO:0070072">
    <property type="term" value="P:vacuolar proton-transporting V-type ATPase complex assembly"/>
    <property type="evidence" value="ECO:0007669"/>
    <property type="project" value="InterPro"/>
</dbReference>
<feature type="compositionally biased region" description="Low complexity" evidence="10">
    <location>
        <begin position="482"/>
        <end position="494"/>
    </location>
</feature>
<keyword evidence="3" id="KW-0645">Protease</keyword>
<dbReference type="InterPro" id="IPR015063">
    <property type="entry name" value="USP8_dimer"/>
</dbReference>
<dbReference type="PROSITE" id="PS50249">
    <property type="entry name" value="MPN"/>
    <property type="match status" value="1"/>
</dbReference>
<evidence type="ECO:0000259" key="12">
    <source>
        <dbReference type="PROSITE" id="PS50249"/>
    </source>
</evidence>
<dbReference type="PANTHER" id="PTHR12947:SF13">
    <property type="entry name" value="FI19924P1"/>
    <property type="match status" value="1"/>
</dbReference>
<dbReference type="AlphaFoldDB" id="A0A6A7A273"/>
<keyword evidence="8" id="KW-0482">Metalloprotease</keyword>
<feature type="transmembrane region" description="Helical" evidence="11">
    <location>
        <begin position="48"/>
        <end position="66"/>
    </location>
</feature>
<reference evidence="13" key="1">
    <citation type="journal article" date="2020" name="Stud. Mycol.">
        <title>101 Dothideomycetes genomes: a test case for predicting lifestyles and emergence of pathogens.</title>
        <authorList>
            <person name="Haridas S."/>
            <person name="Albert R."/>
            <person name="Binder M."/>
            <person name="Bloem J."/>
            <person name="Labutti K."/>
            <person name="Salamov A."/>
            <person name="Andreopoulos B."/>
            <person name="Baker S."/>
            <person name="Barry K."/>
            <person name="Bills G."/>
            <person name="Bluhm B."/>
            <person name="Cannon C."/>
            <person name="Castanera R."/>
            <person name="Culley D."/>
            <person name="Daum C."/>
            <person name="Ezra D."/>
            <person name="Gonzalez J."/>
            <person name="Henrissat B."/>
            <person name="Kuo A."/>
            <person name="Liang C."/>
            <person name="Lipzen A."/>
            <person name="Lutzoni F."/>
            <person name="Magnuson J."/>
            <person name="Mondo S."/>
            <person name="Nolan M."/>
            <person name="Ohm R."/>
            <person name="Pangilinan J."/>
            <person name="Park H.-J."/>
            <person name="Ramirez L."/>
            <person name="Alfaro M."/>
            <person name="Sun H."/>
            <person name="Tritt A."/>
            <person name="Yoshinaga Y."/>
            <person name="Zwiers L.-H."/>
            <person name="Turgeon B."/>
            <person name="Goodwin S."/>
            <person name="Spatafora J."/>
            <person name="Crous P."/>
            <person name="Grigoriev I."/>
        </authorList>
    </citation>
    <scope>NUCLEOTIDE SEQUENCE</scope>
    <source>
        <strain evidence="13">CBS 113818</strain>
    </source>
</reference>
<feature type="compositionally biased region" description="Basic and acidic residues" evidence="10">
    <location>
        <begin position="141"/>
        <end position="150"/>
    </location>
</feature>
<organism evidence="13 14">
    <name type="scientific">Ophiobolus disseminans</name>
    <dbReference type="NCBI Taxonomy" id="1469910"/>
    <lineage>
        <taxon>Eukaryota</taxon>
        <taxon>Fungi</taxon>
        <taxon>Dikarya</taxon>
        <taxon>Ascomycota</taxon>
        <taxon>Pezizomycotina</taxon>
        <taxon>Dothideomycetes</taxon>
        <taxon>Pleosporomycetidae</taxon>
        <taxon>Pleosporales</taxon>
        <taxon>Pleosporineae</taxon>
        <taxon>Phaeosphaeriaceae</taxon>
        <taxon>Ophiobolus</taxon>
    </lineage>
</organism>
<feature type="region of interest" description="Disordered" evidence="10">
    <location>
        <begin position="82"/>
        <end position="174"/>
    </location>
</feature>
<evidence type="ECO:0000256" key="6">
    <source>
        <dbReference type="ARBA" id="ARBA00022801"/>
    </source>
</evidence>
<dbReference type="InterPro" id="IPR013945">
    <property type="entry name" value="Pkr1"/>
</dbReference>
<feature type="transmembrane region" description="Helical" evidence="11">
    <location>
        <begin position="20"/>
        <end position="41"/>
    </location>
</feature>
<evidence type="ECO:0000256" key="3">
    <source>
        <dbReference type="ARBA" id="ARBA00022670"/>
    </source>
</evidence>
<keyword evidence="11" id="KW-0812">Transmembrane</keyword>
<feature type="region of interest" description="Disordered" evidence="10">
    <location>
        <begin position="378"/>
        <end position="456"/>
    </location>
</feature>
<feature type="compositionally biased region" description="Basic and acidic residues" evidence="10">
    <location>
        <begin position="400"/>
        <end position="421"/>
    </location>
</feature>
<evidence type="ECO:0000256" key="1">
    <source>
        <dbReference type="ARBA" id="ARBA00001947"/>
    </source>
</evidence>
<evidence type="ECO:0000256" key="7">
    <source>
        <dbReference type="ARBA" id="ARBA00022833"/>
    </source>
</evidence>
<evidence type="ECO:0000313" key="14">
    <source>
        <dbReference type="Proteomes" id="UP000799424"/>
    </source>
</evidence>
<keyword evidence="6" id="KW-0378">Hydrolase</keyword>
<comment type="similarity">
    <text evidence="2">Belongs to the peptidase M67C family.</text>
</comment>
<dbReference type="Proteomes" id="UP000799424">
    <property type="component" value="Unassembled WGS sequence"/>
</dbReference>
<keyword evidence="11" id="KW-0472">Membrane</keyword>
<feature type="coiled-coil region" evidence="9">
    <location>
        <begin position="336"/>
        <end position="370"/>
    </location>
</feature>
<feature type="compositionally biased region" description="Acidic residues" evidence="10">
    <location>
        <begin position="96"/>
        <end position="116"/>
    </location>
</feature>
<accession>A0A6A7A273</accession>
<gene>
    <name evidence="13" type="ORF">CC86DRAFT_348872</name>
</gene>
<feature type="compositionally biased region" description="Basic and acidic residues" evidence="10">
    <location>
        <begin position="428"/>
        <end position="437"/>
    </location>
</feature>
<feature type="compositionally biased region" description="Pro residues" evidence="10">
    <location>
        <begin position="569"/>
        <end position="586"/>
    </location>
</feature>
<dbReference type="SUPFAM" id="SSF140856">
    <property type="entry name" value="USP8 N-terminal domain-like"/>
    <property type="match status" value="1"/>
</dbReference>